<evidence type="ECO:0000256" key="1">
    <source>
        <dbReference type="ARBA" id="ARBA00004613"/>
    </source>
</evidence>
<dbReference type="GO" id="GO:0005615">
    <property type="term" value="C:extracellular space"/>
    <property type="evidence" value="ECO:0007669"/>
    <property type="project" value="TreeGrafter"/>
</dbReference>
<evidence type="ECO:0000256" key="3">
    <source>
        <dbReference type="ARBA" id="ARBA00022737"/>
    </source>
</evidence>
<evidence type="ECO:0000256" key="4">
    <source>
        <dbReference type="ARBA" id="ARBA00023157"/>
    </source>
</evidence>
<dbReference type="PANTHER" id="PTHR12352">
    <property type="entry name" value="SECRETED MODULAR CALCIUM-BINDING PROTEIN"/>
    <property type="match status" value="1"/>
</dbReference>
<feature type="chain" id="PRO_5043407535" description="Thyroglobulin type-1 domain-containing protein" evidence="6">
    <location>
        <begin position="19"/>
        <end position="468"/>
    </location>
</feature>
<comment type="caution">
    <text evidence="5">Lacks conserved residue(s) required for the propagation of feature annotation.</text>
</comment>
<keyword evidence="4" id="KW-1015">Disulfide bond</keyword>
<evidence type="ECO:0000256" key="6">
    <source>
        <dbReference type="SAM" id="SignalP"/>
    </source>
</evidence>
<dbReference type="EMBL" id="JARKIK010000076">
    <property type="protein sequence ID" value="KAK8727291.1"/>
    <property type="molecule type" value="Genomic_DNA"/>
</dbReference>
<reference evidence="8 9" key="1">
    <citation type="journal article" date="2024" name="BMC Genomics">
        <title>Genome assembly of redclaw crayfish (Cherax quadricarinatus) provides insights into its immune adaptation and hypoxia tolerance.</title>
        <authorList>
            <person name="Liu Z."/>
            <person name="Zheng J."/>
            <person name="Li H."/>
            <person name="Fang K."/>
            <person name="Wang S."/>
            <person name="He J."/>
            <person name="Zhou D."/>
            <person name="Weng S."/>
            <person name="Chi M."/>
            <person name="Gu Z."/>
            <person name="He J."/>
            <person name="Li F."/>
            <person name="Wang M."/>
        </authorList>
    </citation>
    <scope>NUCLEOTIDE SEQUENCE [LARGE SCALE GENOMIC DNA]</scope>
    <source>
        <strain evidence="8">ZL_2023a</strain>
    </source>
</reference>
<dbReference type="Gene3D" id="4.10.800.10">
    <property type="entry name" value="Thyroglobulin type-1"/>
    <property type="match status" value="2"/>
</dbReference>
<evidence type="ECO:0000313" key="9">
    <source>
        <dbReference type="Proteomes" id="UP001445076"/>
    </source>
</evidence>
<evidence type="ECO:0000313" key="8">
    <source>
        <dbReference type="EMBL" id="KAK8727291.1"/>
    </source>
</evidence>
<keyword evidence="9" id="KW-1185">Reference proteome</keyword>
<feature type="domain" description="Thyroglobulin type-1" evidence="7">
    <location>
        <begin position="142"/>
        <end position="230"/>
    </location>
</feature>
<name>A0AAW0WJ67_CHEQU</name>
<dbReference type="InterPro" id="IPR051950">
    <property type="entry name" value="Dev_reg/Prot_inhib"/>
</dbReference>
<sequence length="468" mass="52573">RLRWWRCAVAIVVATVVATDVARKDNPTPGMDLLHQFLNNDPGQLCNYIQCQEPLRASECPEGTTYQEKVTQMGCCGACVRYKQIGELNCTGSLDPRFRETTHDLLTSEEVDDDLDTQSFDNILNSYWCDYNLNCSADNESSSMCVPDNASVGCVYVQRRYDDDLNNGVIKQYRDDYRWRPECTLDGQYAEKQCKGPYTEKRCLCADPSGGTIYGKAFRWQTDLYDTMNCKCSRRVWEMTQAGASSVTLHCQENGNYEALQCEDGWCYCVIPDTGVPYGAFLPENAMELLPCYNGTMTGVMYLRRCESEHHAHARIVDRMHDKGVLQGPSSVLSCDPDGSYSAYQYDLDGLYRCYDKYNNVIEQPAGGGCNCARDQKLYQESHVITTLTCETLDEALAGVYLPIQSRGDTVFCVDQDGVRAGPIVYAPYRGYLHCDKGTDCQNGNYTACEQVCDPCPTSAYPAYTVNQ</sequence>
<dbReference type="AlphaFoldDB" id="A0AAW0WJ67"/>
<keyword evidence="3" id="KW-0677">Repeat</keyword>
<organism evidence="8 9">
    <name type="scientific">Cherax quadricarinatus</name>
    <name type="common">Australian red claw crayfish</name>
    <dbReference type="NCBI Taxonomy" id="27406"/>
    <lineage>
        <taxon>Eukaryota</taxon>
        <taxon>Metazoa</taxon>
        <taxon>Ecdysozoa</taxon>
        <taxon>Arthropoda</taxon>
        <taxon>Crustacea</taxon>
        <taxon>Multicrustacea</taxon>
        <taxon>Malacostraca</taxon>
        <taxon>Eumalacostraca</taxon>
        <taxon>Eucarida</taxon>
        <taxon>Decapoda</taxon>
        <taxon>Pleocyemata</taxon>
        <taxon>Astacidea</taxon>
        <taxon>Parastacoidea</taxon>
        <taxon>Parastacidae</taxon>
        <taxon>Cherax</taxon>
    </lineage>
</organism>
<evidence type="ECO:0000259" key="7">
    <source>
        <dbReference type="PROSITE" id="PS51162"/>
    </source>
</evidence>
<protein>
    <recommendedName>
        <fullName evidence="7">Thyroglobulin type-1 domain-containing protein</fullName>
    </recommendedName>
</protein>
<dbReference type="SUPFAM" id="SSF57610">
    <property type="entry name" value="Thyroglobulin type-1 domain"/>
    <property type="match status" value="2"/>
</dbReference>
<feature type="non-terminal residue" evidence="8">
    <location>
        <position position="1"/>
    </location>
</feature>
<proteinExistence type="predicted"/>
<dbReference type="GO" id="GO:0007160">
    <property type="term" value="P:cell-matrix adhesion"/>
    <property type="evidence" value="ECO:0007669"/>
    <property type="project" value="TreeGrafter"/>
</dbReference>
<keyword evidence="6" id="KW-0732">Signal</keyword>
<dbReference type="Proteomes" id="UP001445076">
    <property type="component" value="Unassembled WGS sequence"/>
</dbReference>
<evidence type="ECO:0000256" key="5">
    <source>
        <dbReference type="PROSITE-ProRule" id="PRU00500"/>
    </source>
</evidence>
<evidence type="ECO:0000256" key="2">
    <source>
        <dbReference type="ARBA" id="ARBA00022525"/>
    </source>
</evidence>
<dbReference type="InterPro" id="IPR036857">
    <property type="entry name" value="Thyroglobulin_1_sf"/>
</dbReference>
<gene>
    <name evidence="8" type="ORF">OTU49_009799</name>
</gene>
<dbReference type="PROSITE" id="PS51162">
    <property type="entry name" value="THYROGLOBULIN_1_2"/>
    <property type="match status" value="1"/>
</dbReference>
<feature type="signal peptide" evidence="6">
    <location>
        <begin position="1"/>
        <end position="18"/>
    </location>
</feature>
<dbReference type="PANTHER" id="PTHR12352:SF3">
    <property type="entry name" value="NIDOGEN-2"/>
    <property type="match status" value="1"/>
</dbReference>
<comment type="subcellular location">
    <subcellularLocation>
        <location evidence="1">Secreted</location>
    </subcellularLocation>
</comment>
<dbReference type="GO" id="GO:0005604">
    <property type="term" value="C:basement membrane"/>
    <property type="evidence" value="ECO:0007669"/>
    <property type="project" value="TreeGrafter"/>
</dbReference>
<dbReference type="Pfam" id="PF00086">
    <property type="entry name" value="Thyroglobulin_1"/>
    <property type="match status" value="2"/>
</dbReference>
<keyword evidence="2" id="KW-0964">Secreted</keyword>
<accession>A0AAW0WJ67</accession>
<comment type="caution">
    <text evidence="8">The sequence shown here is derived from an EMBL/GenBank/DDBJ whole genome shotgun (WGS) entry which is preliminary data.</text>
</comment>
<dbReference type="InterPro" id="IPR000716">
    <property type="entry name" value="Thyroglobulin_1"/>
</dbReference>